<sequence>MTGSDPTAPASLSEDDLRERFERRDYVADAATVTTVSLALQLERPLLVEGPPGSGKTELGKVLAAAFDTELIRLQCYEGLTAENALYEWNYTKQLLAIQANEGTVAGGDGPTATADVDSADRAEASEEPGTVFDEEFLLERPLLRALRPGTDRPPVLLIDEIDRADEEFEAFLLEVLSDFQVSIPELGTVTASHPPIVILTSNRTRGLSDALKRRCLYLYVEPPSFETEYEIVRRKVPELDAVVAAEVCAIVERFREEAFLKQPGVAETLDWARAVARLRESNSADAESADAGGESSAAASISAGEIERTIGCLLKEAEDVDRVDTELLEQLRDAAAAARDRLED</sequence>
<dbReference type="Gene3D" id="3.40.50.300">
    <property type="entry name" value="P-loop containing nucleotide triphosphate hydrolases"/>
    <property type="match status" value="1"/>
</dbReference>
<dbReference type="OrthoDB" id="9837at2157"/>
<dbReference type="EMBL" id="REFZ01000001">
    <property type="protein sequence ID" value="RQH03495.1"/>
    <property type="molecule type" value="Genomic_DNA"/>
</dbReference>
<evidence type="ECO:0000259" key="1">
    <source>
        <dbReference type="SMART" id="SM00382"/>
    </source>
</evidence>
<reference evidence="2 3" key="1">
    <citation type="submission" date="2018-10" db="EMBL/GenBank/DDBJ databases">
        <title>Natrarchaeobius chitinivorans gen. nov., sp. nov., and Natrarchaeobius haloalkaliphilus sp. nov., alkaliphilic, chitin-utilizing haloarchaea from hypersaline alkaline lakes.</title>
        <authorList>
            <person name="Sorokin D.Y."/>
            <person name="Elcheninov A.G."/>
            <person name="Kostrikina N.A."/>
            <person name="Bale N.J."/>
            <person name="Sinninghe Damste J.S."/>
            <person name="Khijniak T.V."/>
            <person name="Kublanov I.V."/>
            <person name="Toshchakov S.V."/>
        </authorList>
    </citation>
    <scope>NUCLEOTIDE SEQUENCE [LARGE SCALE GENOMIC DNA]</scope>
    <source>
        <strain evidence="2 3">AArcht7</strain>
    </source>
</reference>
<gene>
    <name evidence="2" type="ORF">EA472_02780</name>
</gene>
<dbReference type="SUPFAM" id="SSF52540">
    <property type="entry name" value="P-loop containing nucleoside triphosphate hydrolases"/>
    <property type="match status" value="1"/>
</dbReference>
<dbReference type="Proteomes" id="UP000281431">
    <property type="component" value="Unassembled WGS sequence"/>
</dbReference>
<dbReference type="AlphaFoldDB" id="A0A3N6MP60"/>
<dbReference type="GO" id="GO:0016887">
    <property type="term" value="F:ATP hydrolysis activity"/>
    <property type="evidence" value="ECO:0007669"/>
    <property type="project" value="InterPro"/>
</dbReference>
<dbReference type="InterPro" id="IPR003593">
    <property type="entry name" value="AAA+_ATPase"/>
</dbReference>
<dbReference type="PANTHER" id="PTHR42759:SF1">
    <property type="entry name" value="MAGNESIUM-CHELATASE SUBUNIT CHLD"/>
    <property type="match status" value="1"/>
</dbReference>
<dbReference type="Pfam" id="PF07728">
    <property type="entry name" value="AAA_5"/>
    <property type="match status" value="1"/>
</dbReference>
<dbReference type="InterPro" id="IPR050764">
    <property type="entry name" value="CbbQ/NirQ/NorQ/GpvN"/>
</dbReference>
<comment type="caution">
    <text evidence="2">The sequence shown here is derived from an EMBL/GenBank/DDBJ whole genome shotgun (WGS) entry which is preliminary data.</text>
</comment>
<proteinExistence type="predicted"/>
<evidence type="ECO:0000313" key="3">
    <source>
        <dbReference type="Proteomes" id="UP000281431"/>
    </source>
</evidence>
<dbReference type="PANTHER" id="PTHR42759">
    <property type="entry name" value="MOXR FAMILY PROTEIN"/>
    <property type="match status" value="1"/>
</dbReference>
<organism evidence="2 3">
    <name type="scientific">Natrarchaeobius chitinivorans</name>
    <dbReference type="NCBI Taxonomy" id="1679083"/>
    <lineage>
        <taxon>Archaea</taxon>
        <taxon>Methanobacteriati</taxon>
        <taxon>Methanobacteriota</taxon>
        <taxon>Stenosarchaea group</taxon>
        <taxon>Halobacteria</taxon>
        <taxon>Halobacteriales</taxon>
        <taxon>Natrialbaceae</taxon>
        <taxon>Natrarchaeobius</taxon>
    </lineage>
</organism>
<dbReference type="SMART" id="SM00382">
    <property type="entry name" value="AAA"/>
    <property type="match status" value="1"/>
</dbReference>
<evidence type="ECO:0000313" key="2">
    <source>
        <dbReference type="EMBL" id="RQH03495.1"/>
    </source>
</evidence>
<protein>
    <submittedName>
        <fullName evidence="2">MoxR family ATPase</fullName>
    </submittedName>
</protein>
<dbReference type="GO" id="GO:0005524">
    <property type="term" value="F:ATP binding"/>
    <property type="evidence" value="ECO:0007669"/>
    <property type="project" value="InterPro"/>
</dbReference>
<dbReference type="InterPro" id="IPR011704">
    <property type="entry name" value="ATPase_dyneun-rel_AAA"/>
</dbReference>
<accession>A0A3N6MP60</accession>
<keyword evidence="3" id="KW-1185">Reference proteome</keyword>
<feature type="domain" description="AAA+ ATPase" evidence="1">
    <location>
        <begin position="42"/>
        <end position="225"/>
    </location>
</feature>
<dbReference type="InterPro" id="IPR027417">
    <property type="entry name" value="P-loop_NTPase"/>
</dbReference>
<name>A0A3N6MP60_NATCH</name>
<dbReference type="CDD" id="cd00009">
    <property type="entry name" value="AAA"/>
    <property type="match status" value="1"/>
</dbReference>